<dbReference type="HAMAP" id="MF_00193">
    <property type="entry name" value="NadE_ammonia_dep"/>
    <property type="match status" value="1"/>
</dbReference>
<sequence>MRPLQSEIIKKLLVQPTIDPKVEFRRSVDLLKDYAKKYSFIKSFVLGISGGQDSTLCGYIAQTAVNELNEEKNTNEYQFIAVSLPYGVQADEDDRQAALQFIKPSVNVTVNIKAAVDASVQAVETASGQKLSNFLKGNTKARERMKVQFDLAGIYKGVVLGTDHAAEAVTGFFTKFGDGAADLVPLYRLNKRQGREILKYLQAPERLYLKVPTADLEDDKPLVPDEAALGVSYEEIDDYLEGKDIRTEAAEIIENWYTKTEHKRNEPIHVYDTWWR</sequence>
<feature type="binding site" evidence="13">
    <location>
        <position position="167"/>
    </location>
    <ligand>
        <name>Mg(2+)</name>
        <dbReference type="ChEBI" id="CHEBI:18420"/>
    </ligand>
</feature>
<dbReference type="NCBIfam" id="TIGR00552">
    <property type="entry name" value="nadE"/>
    <property type="match status" value="1"/>
</dbReference>
<dbReference type="Gene3D" id="3.40.50.620">
    <property type="entry name" value="HUPs"/>
    <property type="match status" value="1"/>
</dbReference>
<evidence type="ECO:0000259" key="16">
    <source>
        <dbReference type="Pfam" id="PF02540"/>
    </source>
</evidence>
<accession>A0A398B4I4</accession>
<keyword evidence="7 13" id="KW-0460">Magnesium</keyword>
<feature type="binding site" description="in other chain" evidence="13">
    <location>
        <position position="142"/>
    </location>
    <ligand>
        <name>deamido-NAD(+)</name>
        <dbReference type="ChEBI" id="CHEBI:58437"/>
        <note>ligand shared between two neighboring subunits</note>
    </ligand>
</feature>
<evidence type="ECO:0000313" key="18">
    <source>
        <dbReference type="Proteomes" id="UP000266016"/>
    </source>
</evidence>
<keyword evidence="4 13" id="KW-0479">Metal-binding</keyword>
<proteinExistence type="inferred from homology"/>
<dbReference type="SUPFAM" id="SSF52402">
    <property type="entry name" value="Adenine nucleotide alpha hydrolases-like"/>
    <property type="match status" value="1"/>
</dbReference>
<dbReference type="CDD" id="cd00553">
    <property type="entry name" value="NAD_synthase"/>
    <property type="match status" value="1"/>
</dbReference>
<evidence type="ECO:0000256" key="9">
    <source>
        <dbReference type="ARBA" id="ARBA00051206"/>
    </source>
</evidence>
<keyword evidence="18" id="KW-1185">Reference proteome</keyword>
<comment type="pathway">
    <text evidence="13">Cofactor biosynthesis; NAD(+) biosynthesis; NAD(+) from deamido-NAD(+) (ammonia route): step 1/1.</text>
</comment>
<comment type="similarity">
    <text evidence="1 13 14">Belongs to the NAD synthetase family.</text>
</comment>
<feature type="binding site" evidence="13">
    <location>
        <position position="53"/>
    </location>
    <ligand>
        <name>Mg(2+)</name>
        <dbReference type="ChEBI" id="CHEBI:18420"/>
    </ligand>
</feature>
<evidence type="ECO:0000256" key="6">
    <source>
        <dbReference type="ARBA" id="ARBA00022840"/>
    </source>
</evidence>
<evidence type="ECO:0000256" key="14">
    <source>
        <dbReference type="RuleBase" id="RU003811"/>
    </source>
</evidence>
<comment type="subunit">
    <text evidence="2 13">Homodimer.</text>
</comment>
<evidence type="ECO:0000256" key="15">
    <source>
        <dbReference type="RuleBase" id="RU003812"/>
    </source>
</evidence>
<dbReference type="InterPro" id="IPR022310">
    <property type="entry name" value="NAD/GMP_synthase"/>
</dbReference>
<evidence type="ECO:0000256" key="5">
    <source>
        <dbReference type="ARBA" id="ARBA00022741"/>
    </source>
</evidence>
<evidence type="ECO:0000256" key="10">
    <source>
        <dbReference type="ARBA" id="ARBA00055966"/>
    </source>
</evidence>
<feature type="binding site" description="in other chain" evidence="13">
    <location>
        <begin position="262"/>
        <end position="263"/>
    </location>
    <ligand>
        <name>deamido-NAD(+)</name>
        <dbReference type="ChEBI" id="CHEBI:58437"/>
        <note>ligand shared between two neighboring subunits</note>
    </ligand>
</feature>
<dbReference type="GO" id="GO:0009435">
    <property type="term" value="P:NAD+ biosynthetic process"/>
    <property type="evidence" value="ECO:0007669"/>
    <property type="project" value="UniProtKB-UniRule"/>
</dbReference>
<comment type="function">
    <text evidence="10 13">Catalyzes the ATP-dependent amidation of deamido-NAD to form NAD. Uses ammonia as a nitrogen source.</text>
</comment>
<feature type="binding site" description="in other chain" evidence="13">
    <location>
        <position position="175"/>
    </location>
    <ligand>
        <name>deamido-NAD(+)</name>
        <dbReference type="ChEBI" id="CHEBI:58437"/>
        <note>ligand shared between two neighboring subunits</note>
    </ligand>
</feature>
<dbReference type="NCBIfam" id="NF001979">
    <property type="entry name" value="PRK00768.1"/>
    <property type="match status" value="1"/>
</dbReference>
<evidence type="ECO:0000256" key="3">
    <source>
        <dbReference type="ARBA" id="ARBA00022598"/>
    </source>
</evidence>
<dbReference type="InterPro" id="IPR003694">
    <property type="entry name" value="NAD_synthase"/>
</dbReference>
<comment type="catalytic activity">
    <reaction evidence="9 13 15">
        <text>deamido-NAD(+) + NH4(+) + ATP = AMP + diphosphate + NAD(+) + H(+)</text>
        <dbReference type="Rhea" id="RHEA:21188"/>
        <dbReference type="ChEBI" id="CHEBI:15378"/>
        <dbReference type="ChEBI" id="CHEBI:28938"/>
        <dbReference type="ChEBI" id="CHEBI:30616"/>
        <dbReference type="ChEBI" id="CHEBI:33019"/>
        <dbReference type="ChEBI" id="CHEBI:57540"/>
        <dbReference type="ChEBI" id="CHEBI:58437"/>
        <dbReference type="ChEBI" id="CHEBI:456215"/>
        <dbReference type="EC" id="6.3.1.5"/>
    </reaction>
</comment>
<dbReference type="FunFam" id="3.40.50.620:FF:000015">
    <property type="entry name" value="NH(3)-dependent NAD(+) synthetase"/>
    <property type="match status" value="1"/>
</dbReference>
<dbReference type="EMBL" id="QWVS01000041">
    <property type="protein sequence ID" value="RID82870.1"/>
    <property type="molecule type" value="Genomic_DNA"/>
</dbReference>
<dbReference type="UniPathway" id="UPA00253">
    <property type="reaction ID" value="UER00333"/>
</dbReference>
<dbReference type="Proteomes" id="UP000266016">
    <property type="component" value="Unassembled WGS sequence"/>
</dbReference>
<evidence type="ECO:0000256" key="7">
    <source>
        <dbReference type="ARBA" id="ARBA00022842"/>
    </source>
</evidence>
<feature type="binding site" evidence="13">
    <location>
        <position position="162"/>
    </location>
    <ligand>
        <name>ATP</name>
        <dbReference type="ChEBI" id="CHEBI:30616"/>
    </ligand>
</feature>
<dbReference type="InterPro" id="IPR022926">
    <property type="entry name" value="NH(3)-dep_NAD(+)_synth"/>
</dbReference>
<feature type="binding site" evidence="13">
    <location>
        <position position="213"/>
    </location>
    <ligand>
        <name>ATP</name>
        <dbReference type="ChEBI" id="CHEBI:30616"/>
    </ligand>
</feature>
<comment type="caution">
    <text evidence="17">The sequence shown here is derived from an EMBL/GenBank/DDBJ whole genome shotgun (WGS) entry which is preliminary data.</text>
</comment>
<dbReference type="GO" id="GO:0005737">
    <property type="term" value="C:cytoplasm"/>
    <property type="evidence" value="ECO:0007669"/>
    <property type="project" value="InterPro"/>
</dbReference>
<dbReference type="PANTHER" id="PTHR23090">
    <property type="entry name" value="NH 3 /GLUTAMINE-DEPENDENT NAD + SYNTHETASE"/>
    <property type="match status" value="1"/>
</dbReference>
<feature type="domain" description="NAD/GMP synthase" evidence="16">
    <location>
        <begin position="25"/>
        <end position="267"/>
    </location>
</feature>
<dbReference type="GO" id="GO:0046872">
    <property type="term" value="F:metal ion binding"/>
    <property type="evidence" value="ECO:0007669"/>
    <property type="project" value="UniProtKB-KW"/>
</dbReference>
<gene>
    <name evidence="13" type="primary">nadE</name>
    <name evidence="17" type="ORF">D1953_17220</name>
</gene>
<evidence type="ECO:0000256" key="13">
    <source>
        <dbReference type="HAMAP-Rule" id="MF_00193"/>
    </source>
</evidence>
<protein>
    <recommendedName>
        <fullName evidence="12 13">NH(3)-dependent NAD(+) synthetase</fullName>
        <ecNumber evidence="11 13">6.3.1.5</ecNumber>
    </recommendedName>
</protein>
<dbReference type="PANTHER" id="PTHR23090:SF7">
    <property type="entry name" value="NH(3)-DEPENDENT NAD(+) SYNTHETASE"/>
    <property type="match status" value="1"/>
</dbReference>
<dbReference type="InterPro" id="IPR014729">
    <property type="entry name" value="Rossmann-like_a/b/a_fold"/>
</dbReference>
<feature type="binding site" evidence="13">
    <location>
        <begin position="47"/>
        <end position="54"/>
    </location>
    <ligand>
        <name>ATP</name>
        <dbReference type="ChEBI" id="CHEBI:30616"/>
    </ligand>
</feature>
<dbReference type="GO" id="GO:0008795">
    <property type="term" value="F:NAD+ synthase activity"/>
    <property type="evidence" value="ECO:0007669"/>
    <property type="project" value="UniProtKB-UniRule"/>
</dbReference>
<evidence type="ECO:0000256" key="12">
    <source>
        <dbReference type="ARBA" id="ARBA00070926"/>
    </source>
</evidence>
<evidence type="ECO:0000256" key="1">
    <source>
        <dbReference type="ARBA" id="ARBA00005859"/>
    </source>
</evidence>
<dbReference type="GO" id="GO:0004359">
    <property type="term" value="F:glutaminase activity"/>
    <property type="evidence" value="ECO:0007669"/>
    <property type="project" value="InterPro"/>
</dbReference>
<keyword evidence="8 13" id="KW-0520">NAD</keyword>
<dbReference type="GO" id="GO:0003952">
    <property type="term" value="F:NAD+ synthase (glutamine-hydrolyzing) activity"/>
    <property type="evidence" value="ECO:0007669"/>
    <property type="project" value="InterPro"/>
</dbReference>
<keyword evidence="6 13" id="KW-0067">ATP-binding</keyword>
<evidence type="ECO:0000256" key="11">
    <source>
        <dbReference type="ARBA" id="ARBA00066987"/>
    </source>
</evidence>
<dbReference type="EC" id="6.3.1.5" evidence="11 13"/>
<keyword evidence="3 13" id="KW-0436">Ligase</keyword>
<reference evidence="17 18" key="1">
    <citation type="submission" date="2018-08" db="EMBL/GenBank/DDBJ databases">
        <title>Bacillus jemisoniae sp. nov., Bacillus chryseoplanitiae sp. nov., Bacillus resnikiae sp. nov., and Bacillus frankliniae sp. nov., isolated from Viking spacecraft and associated surfaces.</title>
        <authorList>
            <person name="Seuylemezian A."/>
            <person name="Vaishampayan P."/>
        </authorList>
    </citation>
    <scope>NUCLEOTIDE SEQUENCE [LARGE SCALE GENOMIC DNA]</scope>
    <source>
        <strain evidence="17 18">MA001</strain>
    </source>
</reference>
<dbReference type="Pfam" id="PF02540">
    <property type="entry name" value="NAD_synthase"/>
    <property type="match status" value="1"/>
</dbReference>
<dbReference type="RefSeq" id="WP_119118402.1">
    <property type="nucleotide sequence ID" value="NZ_QWVS01000041.1"/>
</dbReference>
<keyword evidence="5 13" id="KW-0547">Nucleotide-binding</keyword>
<dbReference type="AlphaFoldDB" id="A0A398B4I4"/>
<evidence type="ECO:0000256" key="4">
    <source>
        <dbReference type="ARBA" id="ARBA00022723"/>
    </source>
</evidence>
<name>A0A398B4I4_9BACI</name>
<evidence type="ECO:0000313" key="17">
    <source>
        <dbReference type="EMBL" id="RID82870.1"/>
    </source>
</evidence>
<evidence type="ECO:0000256" key="2">
    <source>
        <dbReference type="ARBA" id="ARBA00011738"/>
    </source>
</evidence>
<evidence type="ECO:0000256" key="8">
    <source>
        <dbReference type="ARBA" id="ARBA00023027"/>
    </source>
</evidence>
<feature type="binding site" evidence="13">
    <location>
        <position position="182"/>
    </location>
    <ligand>
        <name>deamido-NAD(+)</name>
        <dbReference type="ChEBI" id="CHEBI:58437"/>
        <note>ligand shared between two neighboring subunits</note>
    </ligand>
</feature>
<feature type="binding site" evidence="13">
    <location>
        <position position="191"/>
    </location>
    <ligand>
        <name>ATP</name>
        <dbReference type="ChEBI" id="CHEBI:30616"/>
    </ligand>
</feature>
<organism evidence="17 18">
    <name type="scientific">Peribacillus asahii</name>
    <dbReference type="NCBI Taxonomy" id="228899"/>
    <lineage>
        <taxon>Bacteria</taxon>
        <taxon>Bacillati</taxon>
        <taxon>Bacillota</taxon>
        <taxon>Bacilli</taxon>
        <taxon>Bacillales</taxon>
        <taxon>Bacillaceae</taxon>
        <taxon>Peribacillus</taxon>
    </lineage>
</organism>
<dbReference type="GO" id="GO:0005524">
    <property type="term" value="F:ATP binding"/>
    <property type="evidence" value="ECO:0007669"/>
    <property type="project" value="UniProtKB-UniRule"/>
</dbReference>